<feature type="region of interest" description="Disordered" evidence="1">
    <location>
        <begin position="619"/>
        <end position="642"/>
    </location>
</feature>
<evidence type="ECO:0000313" key="3">
    <source>
        <dbReference type="Proteomes" id="UP000217790"/>
    </source>
</evidence>
<feature type="compositionally biased region" description="Basic and acidic residues" evidence="1">
    <location>
        <begin position="394"/>
        <end position="406"/>
    </location>
</feature>
<sequence>MSKYASSGKLRVETEGKLCGISLVIVVDVLFKKPRPLLTDGIRLCKTKHPITPATVSESGAKRRATGNEDDKTADRPSAKKRSRQANDVPDDLTSIETSCIGTGSQTTDSLIDTTSASAHTSGDVTGIKPEDSNTIEFSSEENTTATNKKNHTDQKSDLTCICVSPVIAVSLTYCSTVQDEEYKESACSIKVFYKPGTTFSPKKRTVPSSENSASDSDQSVKPNTIKKEKSRHSKVAVSSKSGVVERGEQSNQLHKRARNIQEESDDDSMFSSRGKFVRRKGYRQHQDSVSDEDDKEKTMIKSKKHACHKHADLTDDSSDGQTKRVTSRDKGKAKASYSTQHHWKWQRQDDRSDDESSEEQDKRISYRDKGKAKQKVSDSSDEDTSLDGFIVRSADENSSDDKSDGSNDNGVDDNPDGLVTVQSEVPFDSIMGSSYDDFPVTYYRFVEPMANKNYYCHIAASLSDIHQIISRPAWKLLKKGLNFVKHYPFVNPGHANWRLFKKGLWKNREQQVGLEVISGEFELSAGFIGGMFGLGKDFATCLVNFEAQMDLPSHLVYATCKNIYMGSRSKRRHNPYMNSSKLVETSTFKGRAGGTEDLVILNVLFVILLAKGSTEEERVEEHSPAKIRHYTKPKGKGKAKK</sequence>
<dbReference type="OrthoDB" id="3119854at2759"/>
<feature type="compositionally biased region" description="Basic residues" evidence="1">
    <location>
        <begin position="626"/>
        <end position="642"/>
    </location>
</feature>
<reference evidence="3" key="1">
    <citation type="journal article" date="2017" name="Nat. Ecol. Evol.">
        <title>Genome expansion and lineage-specific genetic innovations in the forest pathogenic fungi Armillaria.</title>
        <authorList>
            <person name="Sipos G."/>
            <person name="Prasanna A.N."/>
            <person name="Walter M.C."/>
            <person name="O'Connor E."/>
            <person name="Balint B."/>
            <person name="Krizsan K."/>
            <person name="Kiss B."/>
            <person name="Hess J."/>
            <person name="Varga T."/>
            <person name="Slot J."/>
            <person name="Riley R."/>
            <person name="Boka B."/>
            <person name="Rigling D."/>
            <person name="Barry K."/>
            <person name="Lee J."/>
            <person name="Mihaltcheva S."/>
            <person name="LaButti K."/>
            <person name="Lipzen A."/>
            <person name="Waldron R."/>
            <person name="Moloney N.M."/>
            <person name="Sperisen C."/>
            <person name="Kredics L."/>
            <person name="Vagvoelgyi C."/>
            <person name="Patrignani A."/>
            <person name="Fitzpatrick D."/>
            <person name="Nagy I."/>
            <person name="Doyle S."/>
            <person name="Anderson J.B."/>
            <person name="Grigoriev I.V."/>
            <person name="Gueldener U."/>
            <person name="Muensterkoetter M."/>
            <person name="Nagy L.G."/>
        </authorList>
    </citation>
    <scope>NUCLEOTIDE SEQUENCE [LARGE SCALE GENOMIC DNA]</scope>
    <source>
        <strain evidence="3">Ar21-2</strain>
    </source>
</reference>
<dbReference type="Proteomes" id="UP000217790">
    <property type="component" value="Unassembled WGS sequence"/>
</dbReference>
<accession>A0A2H3ED59</accession>
<dbReference type="EMBL" id="KZ293644">
    <property type="protein sequence ID" value="PBL04181.1"/>
    <property type="molecule type" value="Genomic_DNA"/>
</dbReference>
<feature type="region of interest" description="Disordered" evidence="1">
    <location>
        <begin position="53"/>
        <end position="152"/>
    </location>
</feature>
<feature type="compositionally biased region" description="Basic and acidic residues" evidence="1">
    <location>
        <begin position="360"/>
        <end position="379"/>
    </location>
</feature>
<gene>
    <name evidence="2" type="ORF">ARMGADRAFT_1022655</name>
</gene>
<feature type="compositionally biased region" description="Polar residues" evidence="1">
    <location>
        <begin position="95"/>
        <end position="124"/>
    </location>
</feature>
<feature type="compositionally biased region" description="Low complexity" evidence="1">
    <location>
        <begin position="209"/>
        <end position="220"/>
    </location>
</feature>
<feature type="region of interest" description="Disordered" evidence="1">
    <location>
        <begin position="199"/>
        <end position="420"/>
    </location>
</feature>
<feature type="compositionally biased region" description="Polar residues" evidence="1">
    <location>
        <begin position="133"/>
        <end position="148"/>
    </location>
</feature>
<proteinExistence type="predicted"/>
<name>A0A2H3ED59_ARMGA</name>
<dbReference type="AlphaFoldDB" id="A0A2H3ED59"/>
<evidence type="ECO:0000313" key="2">
    <source>
        <dbReference type="EMBL" id="PBL04181.1"/>
    </source>
</evidence>
<keyword evidence="3" id="KW-1185">Reference proteome</keyword>
<organism evidence="2 3">
    <name type="scientific">Armillaria gallica</name>
    <name type="common">Bulbous honey fungus</name>
    <name type="synonym">Armillaria bulbosa</name>
    <dbReference type="NCBI Taxonomy" id="47427"/>
    <lineage>
        <taxon>Eukaryota</taxon>
        <taxon>Fungi</taxon>
        <taxon>Dikarya</taxon>
        <taxon>Basidiomycota</taxon>
        <taxon>Agaricomycotina</taxon>
        <taxon>Agaricomycetes</taxon>
        <taxon>Agaricomycetidae</taxon>
        <taxon>Agaricales</taxon>
        <taxon>Marasmiineae</taxon>
        <taxon>Physalacriaceae</taxon>
        <taxon>Armillaria</taxon>
    </lineage>
</organism>
<feature type="compositionally biased region" description="Basic and acidic residues" evidence="1">
    <location>
        <begin position="66"/>
        <end position="78"/>
    </location>
</feature>
<protein>
    <submittedName>
        <fullName evidence="2">Uncharacterized protein</fullName>
    </submittedName>
</protein>
<dbReference type="InParanoid" id="A0A2H3ED59"/>
<evidence type="ECO:0000256" key="1">
    <source>
        <dbReference type="SAM" id="MobiDB-lite"/>
    </source>
</evidence>